<organism evidence="2 3">
    <name type="scientific">Mediterraneibacter gnavus</name>
    <name type="common">Ruminococcus gnavus</name>
    <dbReference type="NCBI Taxonomy" id="33038"/>
    <lineage>
        <taxon>Bacteria</taxon>
        <taxon>Bacillati</taxon>
        <taxon>Bacillota</taxon>
        <taxon>Clostridia</taxon>
        <taxon>Lachnospirales</taxon>
        <taxon>Lachnospiraceae</taxon>
        <taxon>Mediterraneibacter</taxon>
    </lineage>
</organism>
<dbReference type="InterPro" id="IPR025669">
    <property type="entry name" value="AAA_dom"/>
</dbReference>
<dbReference type="InterPro" id="IPR050678">
    <property type="entry name" value="DNA_Partitioning_ATPase"/>
</dbReference>
<gene>
    <name evidence="2" type="ORF">DWZ50_08975</name>
</gene>
<evidence type="ECO:0000313" key="2">
    <source>
        <dbReference type="EMBL" id="RHM76114.1"/>
    </source>
</evidence>
<sequence>MVKNKNLTVRFLQIKGGYVVAYVIGDYNRKGGVGKTSSIINIACQMALEGKRVLLIDGDSQMNLSQFFFEEDDTIFNPDTGKIREGVDTLYETLEEDLNIFNVIQTKEYSARRKWKNKFKKIGLKIDVVLGSSDMDYYGPDEDSIDILRKKLDLLDGFYDYIFIDFPPAHNLVTMMYLVACDYIIVPMHLAKGSSINGYFDVIDKCKEARKEYANKNLRVLGLFYINVQMYKNDQSSTWNESKEDGTKDELEMFDTLIRHDYRSTQISELNQSPVCICCPSSDVSEDYSHLAKEIEKRIKKQRGE</sequence>
<dbReference type="PANTHER" id="PTHR13696">
    <property type="entry name" value="P-LOOP CONTAINING NUCLEOSIDE TRIPHOSPHATE HYDROLASE"/>
    <property type="match status" value="1"/>
</dbReference>
<dbReference type="Pfam" id="PF13614">
    <property type="entry name" value="AAA_31"/>
    <property type="match status" value="1"/>
</dbReference>
<evidence type="ECO:0000313" key="3">
    <source>
        <dbReference type="Proteomes" id="UP000285610"/>
    </source>
</evidence>
<dbReference type="PANTHER" id="PTHR13696:SF99">
    <property type="entry name" value="COBYRINIC ACID AC-DIAMIDE SYNTHASE"/>
    <property type="match status" value="1"/>
</dbReference>
<dbReference type="CDD" id="cd02042">
    <property type="entry name" value="ParAB_family"/>
    <property type="match status" value="1"/>
</dbReference>
<dbReference type="RefSeq" id="WP_118444619.1">
    <property type="nucleotide sequence ID" value="NZ_QRQE01000019.1"/>
</dbReference>
<evidence type="ECO:0000259" key="1">
    <source>
        <dbReference type="Pfam" id="PF13614"/>
    </source>
</evidence>
<accession>A0A415S9N0</accession>
<dbReference type="Proteomes" id="UP000285610">
    <property type="component" value="Unassembled WGS sequence"/>
</dbReference>
<reference evidence="2 3" key="1">
    <citation type="submission" date="2018-08" db="EMBL/GenBank/DDBJ databases">
        <title>A genome reference for cultivated species of the human gut microbiota.</title>
        <authorList>
            <person name="Zou Y."/>
            <person name="Xue W."/>
            <person name="Luo G."/>
        </authorList>
    </citation>
    <scope>NUCLEOTIDE SEQUENCE [LARGE SCALE GENOMIC DNA]</scope>
    <source>
        <strain evidence="2 3">AF33-12</strain>
    </source>
</reference>
<dbReference type="AlphaFoldDB" id="A0A415S9N0"/>
<dbReference type="Gene3D" id="3.40.50.300">
    <property type="entry name" value="P-loop containing nucleotide triphosphate hydrolases"/>
    <property type="match status" value="1"/>
</dbReference>
<protein>
    <recommendedName>
        <fullName evidence="1">AAA domain-containing protein</fullName>
    </recommendedName>
</protein>
<name>A0A415S9N0_MEDGN</name>
<dbReference type="InterPro" id="IPR027417">
    <property type="entry name" value="P-loop_NTPase"/>
</dbReference>
<feature type="domain" description="AAA" evidence="1">
    <location>
        <begin position="23"/>
        <end position="219"/>
    </location>
</feature>
<proteinExistence type="predicted"/>
<dbReference type="SUPFAM" id="SSF52540">
    <property type="entry name" value="P-loop containing nucleoside triphosphate hydrolases"/>
    <property type="match status" value="1"/>
</dbReference>
<comment type="caution">
    <text evidence="2">The sequence shown here is derived from an EMBL/GenBank/DDBJ whole genome shotgun (WGS) entry which is preliminary data.</text>
</comment>
<dbReference type="EMBL" id="QRQE01000019">
    <property type="protein sequence ID" value="RHM76114.1"/>
    <property type="molecule type" value="Genomic_DNA"/>
</dbReference>